<feature type="transmembrane region" description="Helical" evidence="1">
    <location>
        <begin position="486"/>
        <end position="504"/>
    </location>
</feature>
<keyword evidence="1" id="KW-0812">Transmembrane</keyword>
<organism evidence="2">
    <name type="scientific">uncultured marine microorganism HF4000_APKG2M17</name>
    <dbReference type="NCBI Taxonomy" id="455548"/>
    <lineage>
        <taxon>unclassified sequences</taxon>
        <taxon>environmental samples</taxon>
    </lineage>
</organism>
<keyword evidence="1" id="KW-1133">Transmembrane helix</keyword>
<proteinExistence type="predicted"/>
<dbReference type="AlphaFoldDB" id="B3T6T2"/>
<keyword evidence="1" id="KW-0472">Membrane</keyword>
<gene>
    <name evidence="2" type="ORF">ALOHA_HF4000APKG2M17ctg1g13</name>
</gene>
<name>B3T6T2_9ZZZZ</name>
<accession>B3T6T2</accession>
<evidence type="ECO:0000256" key="1">
    <source>
        <dbReference type="SAM" id="Phobius"/>
    </source>
</evidence>
<feature type="transmembrane region" description="Helical" evidence="1">
    <location>
        <begin position="420"/>
        <end position="444"/>
    </location>
</feature>
<feature type="transmembrane region" description="Helical" evidence="1">
    <location>
        <begin position="364"/>
        <end position="388"/>
    </location>
</feature>
<dbReference type="EMBL" id="EU016626">
    <property type="protein sequence ID" value="ABZ08291.1"/>
    <property type="molecule type" value="Genomic_DNA"/>
</dbReference>
<protein>
    <submittedName>
        <fullName evidence="2">Uncharacterized protein</fullName>
    </submittedName>
</protein>
<feature type="transmembrane region" description="Helical" evidence="1">
    <location>
        <begin position="315"/>
        <end position="336"/>
    </location>
</feature>
<reference evidence="2" key="1">
    <citation type="journal article" date="2008" name="ISME J.">
        <title>Genomic patterns of recombination, clonal divergence and environment in marine microbial populations.</title>
        <authorList>
            <person name="Konstantinidis K.T."/>
            <person name="Delong E.F."/>
        </authorList>
    </citation>
    <scope>NUCLEOTIDE SEQUENCE</scope>
</reference>
<feature type="transmembrane region" description="Helical" evidence="1">
    <location>
        <begin position="456"/>
        <end position="480"/>
    </location>
</feature>
<feature type="transmembrane region" description="Helical" evidence="1">
    <location>
        <begin position="516"/>
        <end position="543"/>
    </location>
</feature>
<sequence length="558" mass="61808">MIYLLFRKMIRAPEVIRTSTSFHIVILAILAAPWPRPAQAQVVKGVVWDTPSNYREAAQDLVEMHAVGVEAIRTGLILDERILSIADSLGLIFYRELPFVRLASRALSDSLSQADSLVSLLLEGRLRHSSAGPIGLAQFSNTASERACIALDRLAARIQGAGGQAYYSSHFIEDDLCSSRVDFVLIDGLDKSDPLALLARWGAAHSTPAGFARVGVFVTDSAARGWERSGSPQFQARFFEDLLGELTAGSVSRIFVHRWRDQTRMGSLEADLYGRKYGLYTREAEPRPALQVVRGFFLGTQSMFAFQRAGPEEELFPWFLLLGWILLTMVAVMYTGSSPFRSMIPRYFFSHGFFRNTVREAREVLPLTSTAMLTLTGLSIGLIASFVLTELKETSLARHLFFLLPDGGRVSVTSILDAPFVLAILMGSVALVAMSLWMGLWMFVSGKRAPFLPSQALMLAVWPRWQVILLLPLAMTLASVDTVPTWSILLLAAAWIGTAYWSSIRTSYDLFKITSLPLGGAVVVWLLNPLILGTMILLGWAAMNTDEMIYIWNLVVKS</sequence>
<evidence type="ECO:0000313" key="2">
    <source>
        <dbReference type="EMBL" id="ABZ08291.1"/>
    </source>
</evidence>